<dbReference type="Gene3D" id="3.30.1370.170">
    <property type="match status" value="1"/>
</dbReference>
<feature type="binding site" evidence="5">
    <location>
        <position position="256"/>
    </location>
    <ligand>
        <name>NAD(+)</name>
        <dbReference type="ChEBI" id="CHEBI:57540"/>
    </ligand>
</feature>
<dbReference type="STRING" id="1414654.BFR47_10905"/>
<keyword evidence="1 5" id="KW-0963">Cytoplasm</keyword>
<dbReference type="GO" id="GO:0046983">
    <property type="term" value="F:protein dimerization activity"/>
    <property type="evidence" value="ECO:0007669"/>
    <property type="project" value="InterPro"/>
</dbReference>
<evidence type="ECO:0000313" key="8">
    <source>
        <dbReference type="EMBL" id="OIN13163.1"/>
    </source>
</evidence>
<dbReference type="EC" id="1.1.1.290" evidence="5"/>
<dbReference type="EMBL" id="MDKE01000007">
    <property type="protein sequence ID" value="OIN13163.1"/>
    <property type="molecule type" value="Genomic_DNA"/>
</dbReference>
<feature type="active site" description="Proton donor" evidence="5">
    <location>
        <position position="253"/>
    </location>
</feature>
<dbReference type="GO" id="GO:0033711">
    <property type="term" value="F:4-phosphoerythronate dehydrogenase activity"/>
    <property type="evidence" value="ECO:0007669"/>
    <property type="project" value="UniProtKB-EC"/>
</dbReference>
<keyword evidence="4 5" id="KW-0664">Pyridoxine biosynthesis</keyword>
<gene>
    <name evidence="5" type="primary">pdxB</name>
    <name evidence="8" type="ORF">BFR47_10905</name>
</gene>
<dbReference type="CDD" id="cd12158">
    <property type="entry name" value="ErythrP_dh"/>
    <property type="match status" value="1"/>
</dbReference>
<feature type="binding site" evidence="5">
    <location>
        <position position="231"/>
    </location>
    <ligand>
        <name>NAD(+)</name>
        <dbReference type="ChEBI" id="CHEBI:57540"/>
    </ligand>
</feature>
<dbReference type="InterPro" id="IPR038251">
    <property type="entry name" value="PdxB_dimer_sf"/>
</dbReference>
<comment type="catalytic activity">
    <reaction evidence="5">
        <text>4-phospho-D-erythronate + NAD(+) = (R)-3-hydroxy-2-oxo-4-phosphooxybutanoate + NADH + H(+)</text>
        <dbReference type="Rhea" id="RHEA:18829"/>
        <dbReference type="ChEBI" id="CHEBI:15378"/>
        <dbReference type="ChEBI" id="CHEBI:57540"/>
        <dbReference type="ChEBI" id="CHEBI:57945"/>
        <dbReference type="ChEBI" id="CHEBI:58538"/>
        <dbReference type="ChEBI" id="CHEBI:58766"/>
        <dbReference type="EC" id="1.1.1.290"/>
    </reaction>
</comment>
<dbReference type="Pfam" id="PF11890">
    <property type="entry name" value="DUF3410"/>
    <property type="match status" value="1"/>
</dbReference>
<feature type="domain" description="D-isomer specific 2-hydroxyacid dehydrogenase NAD-binding" evidence="6">
    <location>
        <begin position="111"/>
        <end position="255"/>
    </location>
</feature>
<dbReference type="Gene3D" id="3.40.50.720">
    <property type="entry name" value="NAD(P)-binding Rossmann-like Domain"/>
    <property type="match status" value="2"/>
</dbReference>
<evidence type="ECO:0000259" key="6">
    <source>
        <dbReference type="Pfam" id="PF02826"/>
    </source>
</evidence>
<evidence type="ECO:0000256" key="1">
    <source>
        <dbReference type="ARBA" id="ARBA00022490"/>
    </source>
</evidence>
<comment type="subunit">
    <text evidence="5">Homodimer.</text>
</comment>
<dbReference type="Pfam" id="PF02826">
    <property type="entry name" value="2-Hacid_dh_C"/>
    <property type="match status" value="1"/>
</dbReference>
<evidence type="ECO:0000259" key="7">
    <source>
        <dbReference type="Pfam" id="PF11890"/>
    </source>
</evidence>
<comment type="similarity">
    <text evidence="5">Belongs to the D-isomer specific 2-hydroxyacid dehydrogenase family. PdxB subfamily.</text>
</comment>
<evidence type="ECO:0000256" key="2">
    <source>
        <dbReference type="ARBA" id="ARBA00023002"/>
    </source>
</evidence>
<evidence type="ECO:0000256" key="4">
    <source>
        <dbReference type="ARBA" id="ARBA00023096"/>
    </source>
</evidence>
<feature type="domain" description="Erythronate-4-phosphate dehydrogenase dimerisation" evidence="7">
    <location>
        <begin position="288"/>
        <end position="354"/>
    </location>
</feature>
<dbReference type="UniPathway" id="UPA00244">
    <property type="reaction ID" value="UER00310"/>
</dbReference>
<comment type="pathway">
    <text evidence="5">Cofactor biosynthesis; pyridoxine 5'-phosphate biosynthesis; pyridoxine 5'-phosphate from D-erythrose 4-phosphate: step 2/5.</text>
</comment>
<dbReference type="GO" id="GO:0008615">
    <property type="term" value="P:pyridoxine biosynthetic process"/>
    <property type="evidence" value="ECO:0007669"/>
    <property type="project" value="UniProtKB-UniRule"/>
</dbReference>
<organism evidence="8 9">
    <name type="scientific">Oceanisphaera psychrotolerans</name>
    <dbReference type="NCBI Taxonomy" id="1414654"/>
    <lineage>
        <taxon>Bacteria</taxon>
        <taxon>Pseudomonadati</taxon>
        <taxon>Pseudomonadota</taxon>
        <taxon>Gammaproteobacteria</taxon>
        <taxon>Aeromonadales</taxon>
        <taxon>Aeromonadaceae</taxon>
        <taxon>Oceanisphaera</taxon>
    </lineage>
</organism>
<comment type="function">
    <text evidence="5">Catalyzes the oxidation of erythronate-4-phosphate to 3-hydroxy-2-oxo-4-phosphonooxybutanoate.</text>
</comment>
<evidence type="ECO:0000256" key="5">
    <source>
        <dbReference type="HAMAP-Rule" id="MF_01825"/>
    </source>
</evidence>
<evidence type="ECO:0000313" key="9">
    <source>
        <dbReference type="Proteomes" id="UP000243073"/>
    </source>
</evidence>
<dbReference type="GO" id="GO:0051287">
    <property type="term" value="F:NAD binding"/>
    <property type="evidence" value="ECO:0007669"/>
    <property type="project" value="InterPro"/>
</dbReference>
<dbReference type="HAMAP" id="MF_01825">
    <property type="entry name" value="PdxB"/>
    <property type="match status" value="1"/>
</dbReference>
<name>A0A1J4QFS8_9GAMM</name>
<keyword evidence="2 5" id="KW-0560">Oxidoreductase</keyword>
<dbReference type="InterPro" id="IPR024531">
    <property type="entry name" value="Erythronate-4-P_DHase_dimer"/>
</dbReference>
<comment type="subcellular location">
    <subcellularLocation>
        <location evidence="5">Cytoplasm</location>
    </subcellularLocation>
</comment>
<dbReference type="InterPro" id="IPR036291">
    <property type="entry name" value="NAD(P)-bd_dom_sf"/>
</dbReference>
<dbReference type="PANTHER" id="PTHR42938">
    <property type="entry name" value="FORMATE DEHYDROGENASE 1"/>
    <property type="match status" value="1"/>
</dbReference>
<dbReference type="SUPFAM" id="SSF51735">
    <property type="entry name" value="NAD(P)-binding Rossmann-fold domains"/>
    <property type="match status" value="1"/>
</dbReference>
<dbReference type="GO" id="GO:0036001">
    <property type="term" value="P:'de novo' pyridoxal 5'-phosphate biosynthetic process"/>
    <property type="evidence" value="ECO:0007669"/>
    <property type="project" value="TreeGrafter"/>
</dbReference>
<dbReference type="AlphaFoldDB" id="A0A1J4QFS8"/>
<feature type="binding site" evidence="5">
    <location>
        <position position="67"/>
    </location>
    <ligand>
        <name>substrate</name>
    </ligand>
</feature>
<dbReference type="InterPro" id="IPR006140">
    <property type="entry name" value="D-isomer_DH_NAD-bd"/>
</dbReference>
<keyword evidence="3 5" id="KW-0520">NAD</keyword>
<keyword evidence="9" id="KW-1185">Reference proteome</keyword>
<dbReference type="SUPFAM" id="SSF52283">
    <property type="entry name" value="Formate/glycerate dehydrogenase catalytic domain-like"/>
    <property type="match status" value="1"/>
</dbReference>
<feature type="binding site" evidence="5">
    <location>
        <position position="45"/>
    </location>
    <ligand>
        <name>substrate</name>
    </ligand>
</feature>
<sequence length="382" mass="41304">MKILADENMPFVQELFGDWAEVVTCPGREISPEQLRDVDVLLVRSITGVDAALLAQAERLSFVGTATIGCDHIDTELLARRGIAFASAPGCNKVAVGDYVLAALLRVAVHKGWQLQGKTLGVVGVGNTGAEVAARARALGMTVLLCDPPRAQRDPTAFVGLEQALAADIVSFHVPLIHGGDHPTWHLLDQATIAGLSGDQVLINACRGDVWDNQALLARQQGPSPLTLVMDVWEHEPEVLAPLVPHVLIATPHIAGYSLEGKVRGTFALYRALCEQLGNDRRFTPEQLLPPPPIEALHLNEAPDQAVVARLVRLVYDIELDDAAFRQFLGQTGFFDRLRKHYPQRRELGSLRLLGTVGNGESLGFKVSGGSADSLLTEKADR</sequence>
<dbReference type="RefSeq" id="WP_071471741.1">
    <property type="nucleotide sequence ID" value="NZ_MDKE01000007.1"/>
</dbReference>
<reference evidence="8 9" key="1">
    <citation type="submission" date="2016-07" db="EMBL/GenBank/DDBJ databases">
        <title>Draft Genome Sequence of Oceanisphaera psychrotolerans, isolated from coastal sediment samples.</title>
        <authorList>
            <person name="Zhuo S."/>
            <person name="Ruan Z."/>
        </authorList>
    </citation>
    <scope>NUCLEOTIDE SEQUENCE [LARGE SCALE GENOMIC DNA]</scope>
    <source>
        <strain evidence="8 9">LAM-WHM-ZC</strain>
    </source>
</reference>
<dbReference type="Proteomes" id="UP000243073">
    <property type="component" value="Unassembled WGS sequence"/>
</dbReference>
<dbReference type="InterPro" id="IPR020921">
    <property type="entry name" value="Erythronate-4-P_DHase"/>
</dbReference>
<feature type="active site" evidence="5">
    <location>
        <position position="236"/>
    </location>
</feature>
<feature type="binding site" evidence="5">
    <location>
        <position position="257"/>
    </location>
    <ligand>
        <name>substrate</name>
    </ligand>
</feature>
<comment type="caution">
    <text evidence="5">Lacks conserved residue(s) required for the propagation of feature annotation.</text>
</comment>
<accession>A0A1J4QFS8</accession>
<protein>
    <recommendedName>
        <fullName evidence="5">Erythronate-4-phosphate dehydrogenase</fullName>
        <ecNumber evidence="5">1.1.1.290</ecNumber>
    </recommendedName>
</protein>
<feature type="active site" evidence="5">
    <location>
        <position position="207"/>
    </location>
</feature>
<evidence type="ECO:0000256" key="3">
    <source>
        <dbReference type="ARBA" id="ARBA00023027"/>
    </source>
</evidence>
<feature type="binding site" evidence="5">
    <location>
        <position position="147"/>
    </location>
    <ligand>
        <name>NAD(+)</name>
        <dbReference type="ChEBI" id="CHEBI:57540"/>
    </ligand>
</feature>
<proteinExistence type="inferred from homology"/>
<dbReference type="GO" id="GO:0005829">
    <property type="term" value="C:cytosol"/>
    <property type="evidence" value="ECO:0007669"/>
    <property type="project" value="TreeGrafter"/>
</dbReference>
<comment type="caution">
    <text evidence="8">The sequence shown here is derived from an EMBL/GenBank/DDBJ whole genome shotgun (WGS) entry which is preliminary data.</text>
</comment>
<dbReference type="OrthoDB" id="9770208at2"/>
<dbReference type="PANTHER" id="PTHR42938:SF9">
    <property type="entry name" value="FORMATE DEHYDROGENASE 1"/>
    <property type="match status" value="1"/>
</dbReference>